<dbReference type="Gene3D" id="1.20.144.10">
    <property type="entry name" value="Phosphatidic acid phosphatase type 2/haloperoxidase"/>
    <property type="match status" value="1"/>
</dbReference>
<dbReference type="PANTHER" id="PTHR14969:SF13">
    <property type="entry name" value="AT30094P"/>
    <property type="match status" value="1"/>
</dbReference>
<dbReference type="EMBL" id="JADIMM010000062">
    <property type="protein sequence ID" value="MBO8457443.1"/>
    <property type="molecule type" value="Genomic_DNA"/>
</dbReference>
<organism evidence="3 4">
    <name type="scientific">Candidatus Gallitreponema excrementavium</name>
    <dbReference type="NCBI Taxonomy" id="2840840"/>
    <lineage>
        <taxon>Bacteria</taxon>
        <taxon>Pseudomonadati</taxon>
        <taxon>Spirochaetota</taxon>
        <taxon>Spirochaetia</taxon>
        <taxon>Spirochaetales</taxon>
        <taxon>Candidatus Gallitreponema</taxon>
    </lineage>
</organism>
<dbReference type="Pfam" id="PF01569">
    <property type="entry name" value="PAP2"/>
    <property type="match status" value="1"/>
</dbReference>
<proteinExistence type="predicted"/>
<evidence type="ECO:0000313" key="3">
    <source>
        <dbReference type="EMBL" id="MBO8457443.1"/>
    </source>
</evidence>
<dbReference type="InterPro" id="IPR036938">
    <property type="entry name" value="PAP2/HPO_sf"/>
</dbReference>
<feature type="domain" description="Phosphatidic acid phosphatase type 2/haloperoxidase" evidence="2">
    <location>
        <begin position="51"/>
        <end position="161"/>
    </location>
</feature>
<feature type="transmembrane region" description="Helical" evidence="1">
    <location>
        <begin position="23"/>
        <end position="46"/>
    </location>
</feature>
<evidence type="ECO:0000313" key="4">
    <source>
        <dbReference type="Proteomes" id="UP000823638"/>
    </source>
</evidence>
<feature type="transmembrane region" description="Helical" evidence="1">
    <location>
        <begin position="176"/>
        <end position="194"/>
    </location>
</feature>
<name>A0A9D9N267_9SPIR</name>
<protein>
    <submittedName>
        <fullName evidence="3">Phosphatase PAP2 family protein</fullName>
    </submittedName>
</protein>
<sequence>MILWGLDFIKLIQSTLESPFMDFLMKIISFLGNGSVYFVWIVVLYWCINEKQGFALGTGLMISVGINDLVKMTVKEKRPFQLDYTLGKDFELSYSFPSGHSQSAGTFFGITCGSLRKWYNWIYLIIPPFLIGFSRVYLGVHFPHDVLAGLALGYGAGAFYILGYRKTARKISGLKTSVKLFMCALVSLVLIKFGQPLSPLPGAFFGFTAGYILLGAGKGFEASSGSLAQKIMRFLLGITALLVIVVFFKKTGLGVITGQVDLFNFICWFLCGIWVSWGAPLVFVLLGLAKRPDRKQNG</sequence>
<dbReference type="InterPro" id="IPR000326">
    <property type="entry name" value="PAP2/HPO"/>
</dbReference>
<feature type="transmembrane region" description="Helical" evidence="1">
    <location>
        <begin position="146"/>
        <end position="164"/>
    </location>
</feature>
<evidence type="ECO:0000256" key="1">
    <source>
        <dbReference type="SAM" id="Phobius"/>
    </source>
</evidence>
<accession>A0A9D9N267</accession>
<keyword evidence="1" id="KW-1133">Transmembrane helix</keyword>
<gene>
    <name evidence="3" type="ORF">IAA81_04350</name>
</gene>
<dbReference type="SMART" id="SM00014">
    <property type="entry name" value="acidPPc"/>
    <property type="match status" value="1"/>
</dbReference>
<reference evidence="3" key="1">
    <citation type="submission" date="2020-10" db="EMBL/GenBank/DDBJ databases">
        <authorList>
            <person name="Gilroy R."/>
        </authorList>
    </citation>
    <scope>NUCLEOTIDE SEQUENCE</scope>
    <source>
        <strain evidence="3">10532</strain>
    </source>
</reference>
<dbReference type="SUPFAM" id="SSF48317">
    <property type="entry name" value="Acid phosphatase/Vanadium-dependent haloperoxidase"/>
    <property type="match status" value="1"/>
</dbReference>
<dbReference type="PANTHER" id="PTHR14969">
    <property type="entry name" value="SPHINGOSINE-1-PHOSPHATE PHOSPHOHYDROLASE"/>
    <property type="match status" value="1"/>
</dbReference>
<dbReference type="AlphaFoldDB" id="A0A9D9N267"/>
<comment type="caution">
    <text evidence="3">The sequence shown here is derived from an EMBL/GenBank/DDBJ whole genome shotgun (WGS) entry which is preliminary data.</text>
</comment>
<feature type="transmembrane region" description="Helical" evidence="1">
    <location>
        <begin position="121"/>
        <end position="140"/>
    </location>
</feature>
<dbReference type="Proteomes" id="UP000823638">
    <property type="component" value="Unassembled WGS sequence"/>
</dbReference>
<feature type="transmembrane region" description="Helical" evidence="1">
    <location>
        <begin position="200"/>
        <end position="220"/>
    </location>
</feature>
<keyword evidence="1" id="KW-0812">Transmembrane</keyword>
<feature type="transmembrane region" description="Helical" evidence="1">
    <location>
        <begin position="232"/>
        <end position="250"/>
    </location>
</feature>
<evidence type="ECO:0000259" key="2">
    <source>
        <dbReference type="SMART" id="SM00014"/>
    </source>
</evidence>
<keyword evidence="1" id="KW-0472">Membrane</keyword>
<feature type="transmembrane region" description="Helical" evidence="1">
    <location>
        <begin position="262"/>
        <end position="288"/>
    </location>
</feature>
<reference evidence="3" key="2">
    <citation type="journal article" date="2021" name="PeerJ">
        <title>Extensive microbial diversity within the chicken gut microbiome revealed by metagenomics and culture.</title>
        <authorList>
            <person name="Gilroy R."/>
            <person name="Ravi A."/>
            <person name="Getino M."/>
            <person name="Pursley I."/>
            <person name="Horton D.L."/>
            <person name="Alikhan N.F."/>
            <person name="Baker D."/>
            <person name="Gharbi K."/>
            <person name="Hall N."/>
            <person name="Watson M."/>
            <person name="Adriaenssens E.M."/>
            <person name="Foster-Nyarko E."/>
            <person name="Jarju S."/>
            <person name="Secka A."/>
            <person name="Antonio M."/>
            <person name="Oren A."/>
            <person name="Chaudhuri R.R."/>
            <person name="La Ragione R."/>
            <person name="Hildebrand F."/>
            <person name="Pallen M.J."/>
        </authorList>
    </citation>
    <scope>NUCLEOTIDE SEQUENCE</scope>
    <source>
        <strain evidence="3">10532</strain>
    </source>
</reference>